<dbReference type="Proteomes" id="UP000006310">
    <property type="component" value="Chromosome 1"/>
</dbReference>
<accession>J7S3H3</accession>
<dbReference type="RefSeq" id="XP_022462217.1">
    <property type="nucleotide sequence ID" value="XM_022607119.1"/>
</dbReference>
<dbReference type="InterPro" id="IPR057785">
    <property type="entry name" value="YLR146W-A-like"/>
</dbReference>
<protein>
    <submittedName>
        <fullName evidence="1">Uncharacterized protein</fullName>
    </submittedName>
</protein>
<evidence type="ECO:0000313" key="1">
    <source>
        <dbReference type="EMBL" id="CCK67971.1"/>
    </source>
</evidence>
<proteinExistence type="predicted"/>
<gene>
    <name evidence="1" type="primary">KNAG0A02820</name>
    <name evidence="1" type="ordered locus">KNAG_0A02820</name>
</gene>
<sequence length="59" mass="6764">MDGAGQERSLRELLEEVRTLQTAMNKTLTALSTTNTQIRSDIEEFNELYENTTVSRTTR</sequence>
<keyword evidence="2" id="KW-1185">Reference proteome</keyword>
<dbReference type="EMBL" id="HE978314">
    <property type="protein sequence ID" value="CCK67971.1"/>
    <property type="molecule type" value="Genomic_DNA"/>
</dbReference>
<reference evidence="1 2" key="1">
    <citation type="journal article" date="2011" name="Proc. Natl. Acad. Sci. U.S.A.">
        <title>Evolutionary erosion of yeast sex chromosomes by mating-type switching accidents.</title>
        <authorList>
            <person name="Gordon J.L."/>
            <person name="Armisen D."/>
            <person name="Proux-Wera E."/>
            <person name="Oheigeartaigh S.S."/>
            <person name="Byrne K.P."/>
            <person name="Wolfe K.H."/>
        </authorList>
    </citation>
    <scope>NUCLEOTIDE SEQUENCE [LARGE SCALE GENOMIC DNA]</scope>
    <source>
        <strain evidence="2">ATCC MYA-139 / BCRC 22969 / CBS 8797 / CCRC 22969 / KCTC 17520 / NBRC 10181 / NCYC 3082</strain>
    </source>
</reference>
<organism evidence="1 2">
    <name type="scientific">Huiozyma naganishii (strain ATCC MYA-139 / BCRC 22969 / CBS 8797 / KCTC 17520 / NBRC 10181 / NCYC 3082 / Yp74L-3)</name>
    <name type="common">Yeast</name>
    <name type="synonym">Kazachstania naganishii</name>
    <dbReference type="NCBI Taxonomy" id="1071383"/>
    <lineage>
        <taxon>Eukaryota</taxon>
        <taxon>Fungi</taxon>
        <taxon>Dikarya</taxon>
        <taxon>Ascomycota</taxon>
        <taxon>Saccharomycotina</taxon>
        <taxon>Saccharomycetes</taxon>
        <taxon>Saccharomycetales</taxon>
        <taxon>Saccharomycetaceae</taxon>
        <taxon>Huiozyma</taxon>
    </lineage>
</organism>
<name>J7S3H3_HUIN7</name>
<reference evidence="2" key="2">
    <citation type="submission" date="2012-08" db="EMBL/GenBank/DDBJ databases">
        <title>Genome sequence of Kazachstania naganishii.</title>
        <authorList>
            <person name="Gordon J.L."/>
            <person name="Armisen D."/>
            <person name="Proux-Wera E."/>
            <person name="OhEigeartaigh S.S."/>
            <person name="Byrne K.P."/>
            <person name="Wolfe K.H."/>
        </authorList>
    </citation>
    <scope>NUCLEOTIDE SEQUENCE [LARGE SCALE GENOMIC DNA]</scope>
    <source>
        <strain evidence="2">ATCC MYA-139 / BCRC 22969 / CBS 8797 / CCRC 22969 / KCTC 17520 / NBRC 10181 / NCYC 3082</strain>
    </source>
</reference>
<evidence type="ECO:0000313" key="2">
    <source>
        <dbReference type="Proteomes" id="UP000006310"/>
    </source>
</evidence>
<dbReference type="AlphaFoldDB" id="J7S3H3"/>
<dbReference type="Pfam" id="PF23482">
    <property type="entry name" value="YLR146W-A"/>
    <property type="match status" value="1"/>
</dbReference>
<dbReference type="GeneID" id="34523606"/>
<dbReference type="KEGG" id="kng:KNAG_0A02820"/>
<dbReference type="HOGENOM" id="CLU_2961110_0_0_1"/>